<dbReference type="AlphaFoldDB" id="A0A8J5VXS3"/>
<feature type="region of interest" description="Disordered" evidence="1">
    <location>
        <begin position="74"/>
        <end position="115"/>
    </location>
</feature>
<reference evidence="2" key="2">
    <citation type="submission" date="2021-02" db="EMBL/GenBank/DDBJ databases">
        <authorList>
            <person name="Kimball J.A."/>
            <person name="Haas M.W."/>
            <person name="Macchietto M."/>
            <person name="Kono T."/>
            <person name="Duquette J."/>
            <person name="Shao M."/>
        </authorList>
    </citation>
    <scope>NUCLEOTIDE SEQUENCE</scope>
    <source>
        <tissue evidence="2">Fresh leaf tissue</tissue>
    </source>
</reference>
<comment type="caution">
    <text evidence="2">The sequence shown here is derived from an EMBL/GenBank/DDBJ whole genome shotgun (WGS) entry which is preliminary data.</text>
</comment>
<dbReference type="InterPro" id="IPR044678">
    <property type="entry name" value="COR27/28"/>
</dbReference>
<evidence type="ECO:0000313" key="3">
    <source>
        <dbReference type="Proteomes" id="UP000729402"/>
    </source>
</evidence>
<keyword evidence="3" id="KW-1185">Reference proteome</keyword>
<feature type="region of interest" description="Disordered" evidence="1">
    <location>
        <begin position="140"/>
        <end position="159"/>
    </location>
</feature>
<feature type="compositionally biased region" description="Polar residues" evidence="1">
    <location>
        <begin position="140"/>
        <end position="150"/>
    </location>
</feature>
<proteinExistence type="predicted"/>
<dbReference type="GO" id="GO:0009409">
    <property type="term" value="P:response to cold"/>
    <property type="evidence" value="ECO:0007669"/>
    <property type="project" value="InterPro"/>
</dbReference>
<dbReference type="PANTHER" id="PTHR33676">
    <property type="entry name" value="COLD REGULATED PROTEIN 27"/>
    <property type="match status" value="1"/>
</dbReference>
<organism evidence="2 3">
    <name type="scientific">Zizania palustris</name>
    <name type="common">Northern wild rice</name>
    <dbReference type="NCBI Taxonomy" id="103762"/>
    <lineage>
        <taxon>Eukaryota</taxon>
        <taxon>Viridiplantae</taxon>
        <taxon>Streptophyta</taxon>
        <taxon>Embryophyta</taxon>
        <taxon>Tracheophyta</taxon>
        <taxon>Spermatophyta</taxon>
        <taxon>Magnoliopsida</taxon>
        <taxon>Liliopsida</taxon>
        <taxon>Poales</taxon>
        <taxon>Poaceae</taxon>
        <taxon>BOP clade</taxon>
        <taxon>Oryzoideae</taxon>
        <taxon>Oryzeae</taxon>
        <taxon>Zizaniinae</taxon>
        <taxon>Zizania</taxon>
    </lineage>
</organism>
<reference evidence="2" key="1">
    <citation type="journal article" date="2021" name="bioRxiv">
        <title>Whole Genome Assembly and Annotation of Northern Wild Rice, Zizania palustris L., Supports a Whole Genome Duplication in the Zizania Genus.</title>
        <authorList>
            <person name="Haas M."/>
            <person name="Kono T."/>
            <person name="Macchietto M."/>
            <person name="Millas R."/>
            <person name="McGilp L."/>
            <person name="Shao M."/>
            <person name="Duquette J."/>
            <person name="Hirsch C.N."/>
            <person name="Kimball J."/>
        </authorList>
    </citation>
    <scope>NUCLEOTIDE SEQUENCE</scope>
    <source>
        <tissue evidence="2">Fresh leaf tissue</tissue>
    </source>
</reference>
<sequence>MDTMNTGSSTGWTDEKHMMYISSLEETFVTQLYDGKLNSKGVFFQSSSLRGHGICTGNHRDTIVDQGYWGMGEANGSESRESQAGHLGSPSYCGHQEDSKSYYMGDDASTTEPRQERISYGAKQKNPGVSSAFHWHVPSSSGTTELSDQNFSDKETEGSWELSGACTKKRLKQDVRTSRSSGLVASPGNANLEGYYSGSSSDFDIGLLNEETASPSWKAQGLRTWSV</sequence>
<dbReference type="GO" id="GO:0042752">
    <property type="term" value="P:regulation of circadian rhythm"/>
    <property type="evidence" value="ECO:0007669"/>
    <property type="project" value="InterPro"/>
</dbReference>
<accession>A0A8J5VXS3</accession>
<protein>
    <submittedName>
        <fullName evidence="2">Uncharacterized protein</fullName>
    </submittedName>
</protein>
<dbReference type="PANTHER" id="PTHR33676:SF3">
    <property type="entry name" value="COLD-REGULATED PROTEIN 27"/>
    <property type="match status" value="1"/>
</dbReference>
<evidence type="ECO:0000313" key="2">
    <source>
        <dbReference type="EMBL" id="KAG8063139.1"/>
    </source>
</evidence>
<dbReference type="OrthoDB" id="1923282at2759"/>
<dbReference type="Proteomes" id="UP000729402">
    <property type="component" value="Unassembled WGS sequence"/>
</dbReference>
<gene>
    <name evidence="2" type="ORF">GUJ93_ZPchr0003g18032</name>
</gene>
<name>A0A8J5VXS3_ZIZPA</name>
<dbReference type="EMBL" id="JAAALK010000286">
    <property type="protein sequence ID" value="KAG8063139.1"/>
    <property type="molecule type" value="Genomic_DNA"/>
</dbReference>
<evidence type="ECO:0000256" key="1">
    <source>
        <dbReference type="SAM" id="MobiDB-lite"/>
    </source>
</evidence>